<evidence type="ECO:0000256" key="1">
    <source>
        <dbReference type="ARBA" id="ARBA00023015"/>
    </source>
</evidence>
<dbReference type="InterPro" id="IPR036693">
    <property type="entry name" value="TF_LuxR_autoind-bd_dom_sf"/>
</dbReference>
<sequence length="179" mass="21324">MSILSNSVYNNMAINEIIERFLQRRLSRTIYIKYNYVIMSKNNPSEYFSITNYPEEWAKIYTSNDYQYIDPVIITALKEILPFSWDHNIKDNLNLNSFNIFSLSKNYEIEHGYTFVIHDHKNNLVSLSMSVNKNNVGIFEDYIKTNKEKIQMLLTTLHHKITCLYIENNNNQTIKHRLI</sequence>
<dbReference type="SUPFAM" id="SSF75516">
    <property type="entry name" value="Pheromone-binding domain of LuxR-like quorum-sensing transcription factors"/>
    <property type="match status" value="1"/>
</dbReference>
<evidence type="ECO:0000256" key="3">
    <source>
        <dbReference type="ARBA" id="ARBA00023163"/>
    </source>
</evidence>
<name>A0AA40X4H3_9GAMM</name>
<dbReference type="Proteomes" id="UP000705283">
    <property type="component" value="Unassembled WGS sequence"/>
</dbReference>
<keyword evidence="3" id="KW-0804">Transcription</keyword>
<proteinExistence type="predicted"/>
<evidence type="ECO:0000256" key="2">
    <source>
        <dbReference type="ARBA" id="ARBA00023125"/>
    </source>
</evidence>
<dbReference type="EMBL" id="JADMKS010000007">
    <property type="protein sequence ID" value="MBF6638526.1"/>
    <property type="molecule type" value="Genomic_DNA"/>
</dbReference>
<dbReference type="RefSeq" id="WP_194978501.1">
    <property type="nucleotide sequence ID" value="NZ_JADMKS010000007.1"/>
</dbReference>
<reference evidence="5" key="1">
    <citation type="submission" date="2020-11" db="EMBL/GenBank/DDBJ databases">
        <authorList>
            <person name="Lee S.D."/>
        </authorList>
    </citation>
    <scope>NUCLEOTIDE SEQUENCE</scope>
    <source>
        <strain evidence="5">SAP-2</strain>
    </source>
</reference>
<keyword evidence="1" id="KW-0805">Transcription regulation</keyword>
<organism evidence="5 6">
    <name type="scientific">Rouxiella silvae</name>
    <dbReference type="NCBI Taxonomy" id="1646373"/>
    <lineage>
        <taxon>Bacteria</taxon>
        <taxon>Pseudomonadati</taxon>
        <taxon>Pseudomonadota</taxon>
        <taxon>Gammaproteobacteria</taxon>
        <taxon>Enterobacterales</taxon>
        <taxon>Yersiniaceae</taxon>
        <taxon>Rouxiella</taxon>
    </lineage>
</organism>
<dbReference type="GO" id="GO:0003677">
    <property type="term" value="F:DNA binding"/>
    <property type="evidence" value="ECO:0007669"/>
    <property type="project" value="UniProtKB-KW"/>
</dbReference>
<gene>
    <name evidence="5" type="ORF">ITX54_17820</name>
</gene>
<dbReference type="Pfam" id="PF03472">
    <property type="entry name" value="Autoind_bind"/>
    <property type="match status" value="1"/>
</dbReference>
<accession>A0AA40X4H3</accession>
<dbReference type="InterPro" id="IPR005143">
    <property type="entry name" value="TF_LuxR_autoind-bd_dom"/>
</dbReference>
<dbReference type="AlphaFoldDB" id="A0AA40X4H3"/>
<evidence type="ECO:0000313" key="6">
    <source>
        <dbReference type="Proteomes" id="UP000705283"/>
    </source>
</evidence>
<reference evidence="5" key="2">
    <citation type="submission" date="2022-09" db="EMBL/GenBank/DDBJ databases">
        <title>Rouxiella aceris sp. nov., isolated from tree sap and emended description of the genus Rhouxiella.</title>
        <authorList>
            <person name="Kim I.S."/>
        </authorList>
    </citation>
    <scope>NUCLEOTIDE SEQUENCE</scope>
    <source>
        <strain evidence="5">SAP-2</strain>
    </source>
</reference>
<protein>
    <submittedName>
        <fullName evidence="5">Autoinducer binding domain-containing protein</fullName>
    </submittedName>
</protein>
<keyword evidence="2" id="KW-0238">DNA-binding</keyword>
<feature type="domain" description="Transcription factor LuxR-like autoinducer-binding" evidence="4">
    <location>
        <begin position="36"/>
        <end position="160"/>
    </location>
</feature>
<evidence type="ECO:0000313" key="5">
    <source>
        <dbReference type="EMBL" id="MBF6638526.1"/>
    </source>
</evidence>
<comment type="caution">
    <text evidence="5">The sequence shown here is derived from an EMBL/GenBank/DDBJ whole genome shotgun (WGS) entry which is preliminary data.</text>
</comment>
<dbReference type="Gene3D" id="3.30.450.80">
    <property type="entry name" value="Transcription factor LuxR-like, autoinducer-binding domain"/>
    <property type="match status" value="1"/>
</dbReference>
<evidence type="ECO:0000259" key="4">
    <source>
        <dbReference type="Pfam" id="PF03472"/>
    </source>
</evidence>